<keyword evidence="3" id="KW-0804">Transcription</keyword>
<dbReference type="Pfam" id="PF02311">
    <property type="entry name" value="AraC_binding"/>
    <property type="match status" value="1"/>
</dbReference>
<dbReference type="Gene3D" id="2.60.120.10">
    <property type="entry name" value="Jelly Rolls"/>
    <property type="match status" value="1"/>
</dbReference>
<protein>
    <recommendedName>
        <fullName evidence="4">HTH araC/xylS-type domain-containing protein</fullName>
    </recommendedName>
</protein>
<keyword evidence="6" id="KW-1185">Reference proteome</keyword>
<dbReference type="InterPro" id="IPR037923">
    <property type="entry name" value="HTH-like"/>
</dbReference>
<dbReference type="InterPro" id="IPR014710">
    <property type="entry name" value="RmlC-like_jellyroll"/>
</dbReference>
<gene>
    <name evidence="5" type="ORF">OB69_01815</name>
</gene>
<evidence type="ECO:0000313" key="5">
    <source>
        <dbReference type="EMBL" id="KOF04282.1"/>
    </source>
</evidence>
<accession>A0A0L8AQ19</accession>
<dbReference type="SUPFAM" id="SSF46689">
    <property type="entry name" value="Homeodomain-like"/>
    <property type="match status" value="1"/>
</dbReference>
<dbReference type="PRINTS" id="PR00032">
    <property type="entry name" value="HTHARAC"/>
</dbReference>
<proteinExistence type="predicted"/>
<sequence length="290" mass="33748">MENIPVLHLDQFLLSQGNGVYVNDLKKHLLDHHNMISLPHKHDFYLNVFFTKGTGIHEIDFDSYKVGPGSFFVLAPGQMHHWKLSDDVQGYVFSHSKEFYLLRDNQFELDRFPFFYSNQNTPEVLLDTKELSSFAEICENMLDEYNHQREYKALRIHALITLVYVALARAYHPSSNKVKGISRYGSTIKTFEQLVEAQFLNRKSPAEYAELLNISLKHLNRICNQVLGMSVSQIITGRVLLEAKRLLMFKDLSIAEIANKLGYTDYSYFSRLFKKNTGQTPQEFRKSYMI</sequence>
<comment type="caution">
    <text evidence="5">The sequence shown here is derived from an EMBL/GenBank/DDBJ whole genome shotgun (WGS) entry which is preliminary data.</text>
</comment>
<dbReference type="EMBL" id="JSVA01000003">
    <property type="protein sequence ID" value="KOF04282.1"/>
    <property type="molecule type" value="Genomic_DNA"/>
</dbReference>
<dbReference type="InterPro" id="IPR020449">
    <property type="entry name" value="Tscrpt_reg_AraC-type_HTH"/>
</dbReference>
<feature type="domain" description="HTH araC/xylS-type" evidence="4">
    <location>
        <begin position="189"/>
        <end position="287"/>
    </location>
</feature>
<evidence type="ECO:0000256" key="1">
    <source>
        <dbReference type="ARBA" id="ARBA00023015"/>
    </source>
</evidence>
<dbReference type="SMART" id="SM00342">
    <property type="entry name" value="HTH_ARAC"/>
    <property type="match status" value="1"/>
</dbReference>
<keyword evidence="1" id="KW-0805">Transcription regulation</keyword>
<dbReference type="Pfam" id="PF12833">
    <property type="entry name" value="HTH_18"/>
    <property type="match status" value="1"/>
</dbReference>
<keyword evidence="2" id="KW-0238">DNA-binding</keyword>
<dbReference type="PROSITE" id="PS01124">
    <property type="entry name" value="HTH_ARAC_FAMILY_2"/>
    <property type="match status" value="1"/>
</dbReference>
<dbReference type="Gene3D" id="1.10.10.60">
    <property type="entry name" value="Homeodomain-like"/>
    <property type="match status" value="1"/>
</dbReference>
<dbReference type="SUPFAM" id="SSF51215">
    <property type="entry name" value="Regulatory protein AraC"/>
    <property type="match status" value="1"/>
</dbReference>
<dbReference type="InterPro" id="IPR018060">
    <property type="entry name" value="HTH_AraC"/>
</dbReference>
<dbReference type="InterPro" id="IPR009057">
    <property type="entry name" value="Homeodomain-like_sf"/>
</dbReference>
<organism evidence="5 6">
    <name type="scientific">Roseivirga seohaensis subsp. aquiponti</name>
    <dbReference type="NCBI Taxonomy" id="1566026"/>
    <lineage>
        <taxon>Bacteria</taxon>
        <taxon>Pseudomonadati</taxon>
        <taxon>Bacteroidota</taxon>
        <taxon>Cytophagia</taxon>
        <taxon>Cytophagales</taxon>
        <taxon>Roseivirgaceae</taxon>
        <taxon>Roseivirga</taxon>
    </lineage>
</organism>
<reference evidence="6" key="1">
    <citation type="submission" date="2014-11" db="EMBL/GenBank/DDBJ databases">
        <title>Genome sequencing of Roseivirga sp. D-25.</title>
        <authorList>
            <person name="Selvaratnam C."/>
            <person name="Thevarajoo S."/>
            <person name="Goh K.M."/>
            <person name="Eee R."/>
            <person name="Chan K.-G."/>
            <person name="Chong C.S."/>
        </authorList>
    </citation>
    <scope>NUCLEOTIDE SEQUENCE [LARGE SCALE GENOMIC DNA]</scope>
    <source>
        <strain evidence="6">D-25</strain>
    </source>
</reference>
<dbReference type="Proteomes" id="UP000036908">
    <property type="component" value="Unassembled WGS sequence"/>
</dbReference>
<dbReference type="RefSeq" id="WP_053221987.1">
    <property type="nucleotide sequence ID" value="NZ_JSVA01000003.1"/>
</dbReference>
<dbReference type="PATRIC" id="fig|1566026.4.peg.2061"/>
<evidence type="ECO:0000256" key="3">
    <source>
        <dbReference type="ARBA" id="ARBA00023163"/>
    </source>
</evidence>
<dbReference type="PANTHER" id="PTHR43280">
    <property type="entry name" value="ARAC-FAMILY TRANSCRIPTIONAL REGULATOR"/>
    <property type="match status" value="1"/>
</dbReference>
<dbReference type="InterPro" id="IPR003313">
    <property type="entry name" value="AraC-bd"/>
</dbReference>
<dbReference type="AlphaFoldDB" id="A0A0L8AQ19"/>
<dbReference type="GO" id="GO:0043565">
    <property type="term" value="F:sequence-specific DNA binding"/>
    <property type="evidence" value="ECO:0007669"/>
    <property type="project" value="InterPro"/>
</dbReference>
<dbReference type="OrthoDB" id="9793451at2"/>
<name>A0A0L8AQ19_9BACT</name>
<dbReference type="PANTHER" id="PTHR43280:SF32">
    <property type="entry name" value="TRANSCRIPTIONAL REGULATORY PROTEIN"/>
    <property type="match status" value="1"/>
</dbReference>
<evidence type="ECO:0000313" key="6">
    <source>
        <dbReference type="Proteomes" id="UP000036908"/>
    </source>
</evidence>
<evidence type="ECO:0000259" key="4">
    <source>
        <dbReference type="PROSITE" id="PS01124"/>
    </source>
</evidence>
<evidence type="ECO:0000256" key="2">
    <source>
        <dbReference type="ARBA" id="ARBA00023125"/>
    </source>
</evidence>
<dbReference type="GO" id="GO:0003700">
    <property type="term" value="F:DNA-binding transcription factor activity"/>
    <property type="evidence" value="ECO:0007669"/>
    <property type="project" value="InterPro"/>
</dbReference>